<name>A0AAV3ZCK2_9GAST</name>
<accession>A0AAV3ZCK2</accession>
<evidence type="ECO:0000313" key="3">
    <source>
        <dbReference type="Proteomes" id="UP000735302"/>
    </source>
</evidence>
<comment type="caution">
    <text evidence="2">The sequence shown here is derived from an EMBL/GenBank/DDBJ whole genome shotgun (WGS) entry which is preliminary data.</text>
</comment>
<gene>
    <name evidence="2" type="ORF">PoB_002015100</name>
</gene>
<feature type="compositionally biased region" description="Acidic residues" evidence="1">
    <location>
        <begin position="9"/>
        <end position="26"/>
    </location>
</feature>
<dbReference type="AlphaFoldDB" id="A0AAV3ZCK2"/>
<protein>
    <submittedName>
        <fullName evidence="2">Uncharacterized protein</fullName>
    </submittedName>
</protein>
<feature type="region of interest" description="Disordered" evidence="1">
    <location>
        <begin position="1"/>
        <end position="35"/>
    </location>
</feature>
<dbReference type="Proteomes" id="UP000735302">
    <property type="component" value="Unassembled WGS sequence"/>
</dbReference>
<evidence type="ECO:0000313" key="2">
    <source>
        <dbReference type="EMBL" id="GFN93645.1"/>
    </source>
</evidence>
<sequence length="68" mass="8000">MQLMPDGNVYDEDDNDDDDDDDDYEDRSDPRIDFFPIRHPSETISFERPQQGRAHETFYANKLSDCAI</sequence>
<proteinExistence type="predicted"/>
<dbReference type="EMBL" id="BLXT01002363">
    <property type="protein sequence ID" value="GFN93645.1"/>
    <property type="molecule type" value="Genomic_DNA"/>
</dbReference>
<evidence type="ECO:0000256" key="1">
    <source>
        <dbReference type="SAM" id="MobiDB-lite"/>
    </source>
</evidence>
<organism evidence="2 3">
    <name type="scientific">Plakobranchus ocellatus</name>
    <dbReference type="NCBI Taxonomy" id="259542"/>
    <lineage>
        <taxon>Eukaryota</taxon>
        <taxon>Metazoa</taxon>
        <taxon>Spiralia</taxon>
        <taxon>Lophotrochozoa</taxon>
        <taxon>Mollusca</taxon>
        <taxon>Gastropoda</taxon>
        <taxon>Heterobranchia</taxon>
        <taxon>Euthyneura</taxon>
        <taxon>Panpulmonata</taxon>
        <taxon>Sacoglossa</taxon>
        <taxon>Placobranchoidea</taxon>
        <taxon>Plakobranchidae</taxon>
        <taxon>Plakobranchus</taxon>
    </lineage>
</organism>
<reference evidence="2 3" key="1">
    <citation type="journal article" date="2021" name="Elife">
        <title>Chloroplast acquisition without the gene transfer in kleptoplastic sea slugs, Plakobranchus ocellatus.</title>
        <authorList>
            <person name="Maeda T."/>
            <person name="Takahashi S."/>
            <person name="Yoshida T."/>
            <person name="Shimamura S."/>
            <person name="Takaki Y."/>
            <person name="Nagai Y."/>
            <person name="Toyoda A."/>
            <person name="Suzuki Y."/>
            <person name="Arimoto A."/>
            <person name="Ishii H."/>
            <person name="Satoh N."/>
            <person name="Nishiyama T."/>
            <person name="Hasebe M."/>
            <person name="Maruyama T."/>
            <person name="Minagawa J."/>
            <person name="Obokata J."/>
            <person name="Shigenobu S."/>
        </authorList>
    </citation>
    <scope>NUCLEOTIDE SEQUENCE [LARGE SCALE GENOMIC DNA]</scope>
</reference>
<keyword evidence="3" id="KW-1185">Reference proteome</keyword>